<evidence type="ECO:0000256" key="1">
    <source>
        <dbReference type="SAM" id="MobiDB-lite"/>
    </source>
</evidence>
<name>M3AMG7_PSEFD</name>
<sequence>TSGTSSLSETERHDPPAFQPLNASPGKAWPKPPGPNPVTMYRSVKCGMNMAFREWVRILGNDGVKVWAVSSRFLATNLAGIGAEKLKLIGAIDPADVAEGKRDSDAGKIIRKDEIQ</sequence>
<feature type="non-terminal residue" evidence="2">
    <location>
        <position position="116"/>
    </location>
</feature>
<feature type="region of interest" description="Disordered" evidence="1">
    <location>
        <begin position="1"/>
        <end position="37"/>
    </location>
</feature>
<dbReference type="eggNOG" id="KOG1611">
    <property type="taxonomic scope" value="Eukaryota"/>
</dbReference>
<reference evidence="2 3" key="1">
    <citation type="journal article" date="2012" name="PLoS Pathog.">
        <title>Diverse lifestyles and strategies of plant pathogenesis encoded in the genomes of eighteen Dothideomycetes fungi.</title>
        <authorList>
            <person name="Ohm R.A."/>
            <person name="Feau N."/>
            <person name="Henrissat B."/>
            <person name="Schoch C.L."/>
            <person name="Horwitz B.A."/>
            <person name="Barry K.W."/>
            <person name="Condon B.J."/>
            <person name="Copeland A.C."/>
            <person name="Dhillon B."/>
            <person name="Glaser F."/>
            <person name="Hesse C.N."/>
            <person name="Kosti I."/>
            <person name="LaButti K."/>
            <person name="Lindquist E.A."/>
            <person name="Lucas S."/>
            <person name="Salamov A.A."/>
            <person name="Bradshaw R.E."/>
            <person name="Ciuffetti L."/>
            <person name="Hamelin R.C."/>
            <person name="Kema G.H.J."/>
            <person name="Lawrence C."/>
            <person name="Scott J.A."/>
            <person name="Spatafora J.W."/>
            <person name="Turgeon B.G."/>
            <person name="de Wit P.J.G.M."/>
            <person name="Zhong S."/>
            <person name="Goodwin S.B."/>
            <person name="Grigoriev I.V."/>
        </authorList>
    </citation>
    <scope>NUCLEOTIDE SEQUENCE [LARGE SCALE GENOMIC DNA]</scope>
    <source>
        <strain evidence="2 3">CIRAD86</strain>
    </source>
</reference>
<dbReference type="EMBL" id="KB446563">
    <property type="protein sequence ID" value="EME78308.1"/>
    <property type="molecule type" value="Genomic_DNA"/>
</dbReference>
<organism evidence="2 3">
    <name type="scientific">Pseudocercospora fijiensis (strain CIRAD86)</name>
    <name type="common">Black leaf streak disease fungus</name>
    <name type="synonym">Mycosphaerella fijiensis</name>
    <dbReference type="NCBI Taxonomy" id="383855"/>
    <lineage>
        <taxon>Eukaryota</taxon>
        <taxon>Fungi</taxon>
        <taxon>Dikarya</taxon>
        <taxon>Ascomycota</taxon>
        <taxon>Pezizomycotina</taxon>
        <taxon>Dothideomycetes</taxon>
        <taxon>Dothideomycetidae</taxon>
        <taxon>Mycosphaerellales</taxon>
        <taxon>Mycosphaerellaceae</taxon>
        <taxon>Pseudocercospora</taxon>
    </lineage>
</organism>
<evidence type="ECO:0000313" key="3">
    <source>
        <dbReference type="Proteomes" id="UP000016932"/>
    </source>
</evidence>
<dbReference type="OrthoDB" id="1933717at2759"/>
<keyword evidence="3" id="KW-1185">Reference proteome</keyword>
<dbReference type="RefSeq" id="XP_007930477.1">
    <property type="nucleotide sequence ID" value="XM_007932286.1"/>
</dbReference>
<dbReference type="Gene3D" id="3.40.50.720">
    <property type="entry name" value="NAD(P)-binding Rossmann-like Domain"/>
    <property type="match status" value="1"/>
</dbReference>
<gene>
    <name evidence="2" type="ORF">MYCFIDRAFT_22987</name>
</gene>
<dbReference type="AlphaFoldDB" id="M3AMG7"/>
<dbReference type="Proteomes" id="UP000016932">
    <property type="component" value="Unassembled WGS sequence"/>
</dbReference>
<feature type="non-terminal residue" evidence="2">
    <location>
        <position position="1"/>
    </location>
</feature>
<accession>M3AMG7</accession>
<dbReference type="GeneID" id="19338391"/>
<proteinExistence type="predicted"/>
<dbReference type="HOGENOM" id="CLU_010194_9_6_1"/>
<dbReference type="VEuPathDB" id="FungiDB:MYCFIDRAFT_22987"/>
<protein>
    <submittedName>
        <fullName evidence="2">Uncharacterized protein</fullName>
    </submittedName>
</protein>
<evidence type="ECO:0000313" key="2">
    <source>
        <dbReference type="EMBL" id="EME78308.1"/>
    </source>
</evidence>
<dbReference type="KEGG" id="pfj:MYCFIDRAFT_22987"/>